<evidence type="ECO:0000256" key="2">
    <source>
        <dbReference type="ARBA" id="ARBA00022517"/>
    </source>
</evidence>
<evidence type="ECO:0000256" key="1">
    <source>
        <dbReference type="ARBA" id="ARBA00022490"/>
    </source>
</evidence>
<keyword evidence="3 10" id="KW-0479">Metal-binding</keyword>
<feature type="binding site" evidence="10">
    <location>
        <begin position="107"/>
        <end position="110"/>
    </location>
    <ligand>
        <name>GTP</name>
        <dbReference type="ChEBI" id="CHEBI:37565"/>
    </ligand>
</feature>
<evidence type="ECO:0000259" key="11">
    <source>
        <dbReference type="PROSITE" id="PS50936"/>
    </source>
</evidence>
<feature type="binding site" evidence="10">
    <location>
        <position position="237"/>
    </location>
    <ligand>
        <name>Zn(2+)</name>
        <dbReference type="ChEBI" id="CHEBI:29105"/>
    </ligand>
</feature>
<dbReference type="InterPro" id="IPR030378">
    <property type="entry name" value="G_CP_dom"/>
</dbReference>
<keyword evidence="14" id="KW-1185">Reference proteome</keyword>
<evidence type="ECO:0000256" key="9">
    <source>
        <dbReference type="ARBA" id="ARBA00023134"/>
    </source>
</evidence>
<dbReference type="GO" id="GO:0005525">
    <property type="term" value="F:GTP binding"/>
    <property type="evidence" value="ECO:0007669"/>
    <property type="project" value="UniProtKB-UniRule"/>
</dbReference>
<keyword evidence="9 10" id="KW-0342">GTP-binding</keyword>
<dbReference type="PROSITE" id="PS51721">
    <property type="entry name" value="G_CP"/>
    <property type="match status" value="1"/>
</dbReference>
<dbReference type="Pfam" id="PF03193">
    <property type="entry name" value="RsgA_GTPase"/>
    <property type="match status" value="1"/>
</dbReference>
<dbReference type="InterPro" id="IPR004881">
    <property type="entry name" value="Ribosome_biogen_GTPase_RsgA"/>
</dbReference>
<dbReference type="CDD" id="cd01854">
    <property type="entry name" value="YjeQ_EngC"/>
    <property type="match status" value="1"/>
</dbReference>
<dbReference type="Gene3D" id="1.10.40.50">
    <property type="entry name" value="Probable gtpase engc, domain 3"/>
    <property type="match status" value="1"/>
</dbReference>
<evidence type="ECO:0000256" key="4">
    <source>
        <dbReference type="ARBA" id="ARBA00022730"/>
    </source>
</evidence>
<sequence length="310" mass="32395">MRTPSGPLRAAVAPALLARALTEPAAAPAVGDSVLLDDGRVVEVLPRRTCFQRLSAAPGTSAVQVLAANVDVAVVVEPLQPEPHAGRVERLLALAWESGAQPLVVLTKADLAPDADALREEVAGWAPGVDVLVTSSSTGEGLELLTAYASPGTTLCLLGPSGAGKSSLVAALGGAAVVGETRADGKGRHTTVHRELVELAGGAFLLDTPGLRGIGVAAGEEALALAFADVEALAQRCRFADCRHAAEPGCAVQEAIESGELAERRLASWRKLEREAAWIARRQDVRLQAVERARWKALHKEVRRSGRVRP</sequence>
<comment type="subunit">
    <text evidence="10">Monomer. Associates with 30S ribosomal subunit, binds 16S rRNA.</text>
</comment>
<feature type="domain" description="CP-type G" evidence="12">
    <location>
        <begin position="51"/>
        <end position="214"/>
    </location>
</feature>
<feature type="binding site" evidence="10">
    <location>
        <begin position="159"/>
        <end position="167"/>
    </location>
    <ligand>
        <name>GTP</name>
        <dbReference type="ChEBI" id="CHEBI:37565"/>
    </ligand>
</feature>
<feature type="binding site" evidence="10">
    <location>
        <position position="250"/>
    </location>
    <ligand>
        <name>Zn(2+)</name>
        <dbReference type="ChEBI" id="CHEBI:29105"/>
    </ligand>
</feature>
<keyword evidence="8 10" id="KW-0694">RNA-binding</keyword>
<evidence type="ECO:0000256" key="8">
    <source>
        <dbReference type="ARBA" id="ARBA00022884"/>
    </source>
</evidence>
<evidence type="ECO:0000256" key="7">
    <source>
        <dbReference type="ARBA" id="ARBA00022833"/>
    </source>
</evidence>
<dbReference type="HAMAP" id="MF_01820">
    <property type="entry name" value="GTPase_RsgA"/>
    <property type="match status" value="1"/>
</dbReference>
<evidence type="ECO:0000256" key="5">
    <source>
        <dbReference type="ARBA" id="ARBA00022741"/>
    </source>
</evidence>
<keyword evidence="1 10" id="KW-0963">Cytoplasm</keyword>
<proteinExistence type="inferred from homology"/>
<name>A0A420XS37_9ACTN</name>
<dbReference type="InParanoid" id="A0A420XS37"/>
<comment type="cofactor">
    <cofactor evidence="10">
        <name>Zn(2+)</name>
        <dbReference type="ChEBI" id="CHEBI:29105"/>
    </cofactor>
    <text evidence="10">Binds 1 zinc ion per subunit.</text>
</comment>
<dbReference type="GO" id="GO:0046872">
    <property type="term" value="F:metal ion binding"/>
    <property type="evidence" value="ECO:0007669"/>
    <property type="project" value="UniProtKB-KW"/>
</dbReference>
<evidence type="ECO:0000313" key="13">
    <source>
        <dbReference type="EMBL" id="RKS77705.1"/>
    </source>
</evidence>
<gene>
    <name evidence="10" type="primary">rsgA</name>
    <name evidence="13" type="ORF">CLV35_1399</name>
</gene>
<evidence type="ECO:0000256" key="6">
    <source>
        <dbReference type="ARBA" id="ARBA00022801"/>
    </source>
</evidence>
<feature type="binding site" evidence="10">
    <location>
        <position position="244"/>
    </location>
    <ligand>
        <name>Zn(2+)</name>
        <dbReference type="ChEBI" id="CHEBI:29105"/>
    </ligand>
</feature>
<keyword evidence="2 10" id="KW-0690">Ribosome biogenesis</keyword>
<dbReference type="GO" id="GO:0005737">
    <property type="term" value="C:cytoplasm"/>
    <property type="evidence" value="ECO:0007669"/>
    <property type="project" value="UniProtKB-SubCell"/>
</dbReference>
<accession>A0A420XS37</accession>
<dbReference type="InterPro" id="IPR027417">
    <property type="entry name" value="P-loop_NTPase"/>
</dbReference>
<keyword evidence="4 10" id="KW-0699">rRNA-binding</keyword>
<dbReference type="GO" id="GO:0042274">
    <property type="term" value="P:ribosomal small subunit biogenesis"/>
    <property type="evidence" value="ECO:0007669"/>
    <property type="project" value="UniProtKB-UniRule"/>
</dbReference>
<evidence type="ECO:0000256" key="10">
    <source>
        <dbReference type="HAMAP-Rule" id="MF_01820"/>
    </source>
</evidence>
<dbReference type="PROSITE" id="PS50936">
    <property type="entry name" value="ENGC_GTPASE"/>
    <property type="match status" value="1"/>
</dbReference>
<dbReference type="AlphaFoldDB" id="A0A420XS37"/>
<dbReference type="Gene3D" id="3.40.50.300">
    <property type="entry name" value="P-loop containing nucleotide triphosphate hydrolases"/>
    <property type="match status" value="1"/>
</dbReference>
<dbReference type="EC" id="3.6.1.-" evidence="10"/>
<evidence type="ECO:0000256" key="3">
    <source>
        <dbReference type="ARBA" id="ARBA00022723"/>
    </source>
</evidence>
<keyword evidence="5 10" id="KW-0547">Nucleotide-binding</keyword>
<comment type="subcellular location">
    <subcellularLocation>
        <location evidence="10">Cytoplasm</location>
    </subcellularLocation>
</comment>
<reference evidence="13 14" key="1">
    <citation type="submission" date="2018-10" db="EMBL/GenBank/DDBJ databases">
        <title>Genomic Encyclopedia of Archaeal and Bacterial Type Strains, Phase II (KMG-II): from individual species to whole genera.</title>
        <authorList>
            <person name="Goeker M."/>
        </authorList>
    </citation>
    <scope>NUCLEOTIDE SEQUENCE [LARGE SCALE GENOMIC DNA]</scope>
    <source>
        <strain evidence="13 14">RP-AC37</strain>
    </source>
</reference>
<dbReference type="RefSeq" id="WP_231121565.1">
    <property type="nucleotide sequence ID" value="NZ_RBWV01000010.1"/>
</dbReference>
<feature type="domain" description="EngC GTPase" evidence="11">
    <location>
        <begin position="68"/>
        <end position="212"/>
    </location>
</feature>
<feature type="binding site" evidence="10">
    <location>
        <position position="242"/>
    </location>
    <ligand>
        <name>Zn(2+)</name>
        <dbReference type="ChEBI" id="CHEBI:29105"/>
    </ligand>
</feature>
<organism evidence="13 14">
    <name type="scientific">Motilibacter peucedani</name>
    <dbReference type="NCBI Taxonomy" id="598650"/>
    <lineage>
        <taxon>Bacteria</taxon>
        <taxon>Bacillati</taxon>
        <taxon>Actinomycetota</taxon>
        <taxon>Actinomycetes</taxon>
        <taxon>Motilibacterales</taxon>
        <taxon>Motilibacteraceae</taxon>
        <taxon>Motilibacter</taxon>
    </lineage>
</organism>
<comment type="function">
    <text evidence="10">One of several proteins that assist in the late maturation steps of the functional core of the 30S ribosomal subunit. Helps release RbfA from mature subunits. May play a role in the assembly of ribosomal proteins into the subunit. Circularly permuted GTPase that catalyzes slow GTP hydrolysis, GTPase activity is stimulated by the 30S ribosomal subunit.</text>
</comment>
<dbReference type="GO" id="GO:0003924">
    <property type="term" value="F:GTPase activity"/>
    <property type="evidence" value="ECO:0007669"/>
    <property type="project" value="UniProtKB-UniRule"/>
</dbReference>
<dbReference type="NCBIfam" id="TIGR00157">
    <property type="entry name" value="ribosome small subunit-dependent GTPase A"/>
    <property type="match status" value="1"/>
</dbReference>
<dbReference type="GO" id="GO:0019843">
    <property type="term" value="F:rRNA binding"/>
    <property type="evidence" value="ECO:0007669"/>
    <property type="project" value="UniProtKB-KW"/>
</dbReference>
<evidence type="ECO:0000259" key="12">
    <source>
        <dbReference type="PROSITE" id="PS51721"/>
    </source>
</evidence>
<protein>
    <recommendedName>
        <fullName evidence="10">Small ribosomal subunit biogenesis GTPase RsgA</fullName>
        <ecNumber evidence="10">3.6.1.-</ecNumber>
    </recommendedName>
</protein>
<dbReference type="SUPFAM" id="SSF52540">
    <property type="entry name" value="P-loop containing nucleoside triphosphate hydrolases"/>
    <property type="match status" value="1"/>
</dbReference>
<keyword evidence="7 10" id="KW-0862">Zinc</keyword>
<dbReference type="PANTHER" id="PTHR32120:SF10">
    <property type="entry name" value="SMALL RIBOSOMAL SUBUNIT BIOGENESIS GTPASE RSGA"/>
    <property type="match status" value="1"/>
</dbReference>
<comment type="caution">
    <text evidence="13">The sequence shown here is derived from an EMBL/GenBank/DDBJ whole genome shotgun (WGS) entry which is preliminary data.</text>
</comment>
<dbReference type="InterPro" id="IPR010914">
    <property type="entry name" value="RsgA_GTPase_dom"/>
</dbReference>
<keyword evidence="6 10" id="KW-0378">Hydrolase</keyword>
<comment type="similarity">
    <text evidence="10">Belongs to the TRAFAC class YlqF/YawG GTPase family. RsgA subfamily.</text>
</comment>
<dbReference type="Proteomes" id="UP000281955">
    <property type="component" value="Unassembled WGS sequence"/>
</dbReference>
<dbReference type="PANTHER" id="PTHR32120">
    <property type="entry name" value="SMALL RIBOSOMAL SUBUNIT BIOGENESIS GTPASE RSGA"/>
    <property type="match status" value="1"/>
</dbReference>
<evidence type="ECO:0000313" key="14">
    <source>
        <dbReference type="Proteomes" id="UP000281955"/>
    </source>
</evidence>
<dbReference type="EMBL" id="RBWV01000010">
    <property type="protein sequence ID" value="RKS77705.1"/>
    <property type="molecule type" value="Genomic_DNA"/>
</dbReference>